<protein>
    <recommendedName>
        <fullName evidence="6">NADP-dependent 3-hydroxy acid dehydrogenase YdfG</fullName>
    </recommendedName>
</protein>
<dbReference type="EMBL" id="BMOL01000005">
    <property type="protein sequence ID" value="GGL76984.1"/>
    <property type="molecule type" value="Genomic_DNA"/>
</dbReference>
<dbReference type="InterPro" id="IPR036291">
    <property type="entry name" value="NAD(P)-bd_dom_sf"/>
</dbReference>
<sequence length="287" mass="29937">MDCGWSGDTSHMSSYRDDGAELLLPATHSAPGTPTPGGRRAPLTTGIGPQDVSGKVAVVTGAGNAIGAATALALAAQGVAVVLVARQEAHVHALAQQVRLAGGRAEVVAADVTDEAQARFAVNRAAHAFGRIDILVNNAGLTLLGPATDTTDWRGMLGGDVLGMVRTTQAALPFMATWGIGRIVTISSVTREALELELSATSGAGDFGDQMRRHAWRDSVRFTTMGPDMTTPVPCVAARHRTQPMSCLRPEAIAQAVSSVVRLTDLISLNSLQLLSPAQVAYLDQQR</sequence>
<gene>
    <name evidence="4" type="ORF">GCM10010840_13700</name>
</gene>
<dbReference type="Gene3D" id="3.40.50.720">
    <property type="entry name" value="NAD(P)-binding Rossmann-like Domain"/>
    <property type="match status" value="1"/>
</dbReference>
<comment type="similarity">
    <text evidence="1 2">Belongs to the short-chain dehydrogenases/reductases (SDR) family.</text>
</comment>
<evidence type="ECO:0000256" key="2">
    <source>
        <dbReference type="RuleBase" id="RU000363"/>
    </source>
</evidence>
<feature type="region of interest" description="Disordered" evidence="3">
    <location>
        <begin position="25"/>
        <end position="47"/>
    </location>
</feature>
<dbReference type="InterPro" id="IPR002347">
    <property type="entry name" value="SDR_fam"/>
</dbReference>
<reference evidence="5" key="1">
    <citation type="journal article" date="2019" name="Int. J. Syst. Evol. Microbiol.">
        <title>The Global Catalogue of Microorganisms (GCM) 10K type strain sequencing project: providing services to taxonomists for standard genome sequencing and annotation.</title>
        <authorList>
            <consortium name="The Broad Institute Genomics Platform"/>
            <consortium name="The Broad Institute Genome Sequencing Center for Infectious Disease"/>
            <person name="Wu L."/>
            <person name="Ma J."/>
        </authorList>
    </citation>
    <scope>NUCLEOTIDE SEQUENCE [LARGE SCALE GENOMIC DNA]</scope>
    <source>
        <strain evidence="5">JCM 15442</strain>
    </source>
</reference>
<organism evidence="4 5">
    <name type="scientific">Deinococcus aerolatus</name>
    <dbReference type="NCBI Taxonomy" id="522487"/>
    <lineage>
        <taxon>Bacteria</taxon>
        <taxon>Thermotogati</taxon>
        <taxon>Deinococcota</taxon>
        <taxon>Deinococci</taxon>
        <taxon>Deinococcales</taxon>
        <taxon>Deinococcaceae</taxon>
        <taxon>Deinococcus</taxon>
    </lineage>
</organism>
<keyword evidence="5" id="KW-1185">Reference proteome</keyword>
<dbReference type="SUPFAM" id="SSF51735">
    <property type="entry name" value="NAD(P)-binding Rossmann-fold domains"/>
    <property type="match status" value="1"/>
</dbReference>
<evidence type="ECO:0000256" key="1">
    <source>
        <dbReference type="ARBA" id="ARBA00006484"/>
    </source>
</evidence>
<accession>A0ABQ2G6G5</accession>
<evidence type="ECO:0000313" key="4">
    <source>
        <dbReference type="EMBL" id="GGL76984.1"/>
    </source>
</evidence>
<proteinExistence type="inferred from homology"/>
<name>A0ABQ2G6G5_9DEIO</name>
<dbReference type="PANTHER" id="PTHR42879">
    <property type="entry name" value="3-OXOACYL-(ACYL-CARRIER-PROTEIN) REDUCTASE"/>
    <property type="match status" value="1"/>
</dbReference>
<evidence type="ECO:0000256" key="3">
    <source>
        <dbReference type="SAM" id="MobiDB-lite"/>
    </source>
</evidence>
<evidence type="ECO:0008006" key="6">
    <source>
        <dbReference type="Google" id="ProtNLM"/>
    </source>
</evidence>
<dbReference type="PRINTS" id="PR00080">
    <property type="entry name" value="SDRFAMILY"/>
</dbReference>
<dbReference type="Proteomes" id="UP000639973">
    <property type="component" value="Unassembled WGS sequence"/>
</dbReference>
<feature type="compositionally biased region" description="Low complexity" evidence="3">
    <location>
        <begin position="30"/>
        <end position="46"/>
    </location>
</feature>
<dbReference type="Pfam" id="PF00106">
    <property type="entry name" value="adh_short"/>
    <property type="match status" value="1"/>
</dbReference>
<dbReference type="InterPro" id="IPR050259">
    <property type="entry name" value="SDR"/>
</dbReference>
<dbReference type="PRINTS" id="PR00081">
    <property type="entry name" value="GDHRDH"/>
</dbReference>
<comment type="caution">
    <text evidence="4">The sequence shown here is derived from an EMBL/GenBank/DDBJ whole genome shotgun (WGS) entry which is preliminary data.</text>
</comment>
<evidence type="ECO:0000313" key="5">
    <source>
        <dbReference type="Proteomes" id="UP000639973"/>
    </source>
</evidence>